<dbReference type="EMBL" id="JAMZFT010000001">
    <property type="protein sequence ID" value="MCP1335907.1"/>
    <property type="molecule type" value="Genomic_DNA"/>
</dbReference>
<keyword evidence="4 9" id="KW-1003">Cell membrane</keyword>
<dbReference type="RefSeq" id="WP_269331833.1">
    <property type="nucleotide sequence ID" value="NZ_JAMZFT010000001.1"/>
</dbReference>
<keyword evidence="7" id="KW-1133">Transmembrane helix</keyword>
<keyword evidence="14" id="KW-1185">Reference proteome</keyword>
<evidence type="ECO:0000256" key="8">
    <source>
        <dbReference type="ARBA" id="ARBA00023136"/>
    </source>
</evidence>
<evidence type="ECO:0000256" key="7">
    <source>
        <dbReference type="ARBA" id="ARBA00022989"/>
    </source>
</evidence>
<protein>
    <recommendedName>
        <fullName evidence="9">Membrane fusion protein (MFP) family protein</fullName>
    </recommendedName>
</protein>
<dbReference type="Pfam" id="PF25994">
    <property type="entry name" value="HH_AprE"/>
    <property type="match status" value="1"/>
</dbReference>
<proteinExistence type="inferred from homology"/>
<evidence type="ECO:0000256" key="2">
    <source>
        <dbReference type="ARBA" id="ARBA00009477"/>
    </source>
</evidence>
<dbReference type="InterPro" id="IPR058982">
    <property type="entry name" value="Beta-barrel_AprE"/>
</dbReference>
<reference evidence="13" key="1">
    <citation type="submission" date="2022-06" db="EMBL/GenBank/DDBJ databases">
        <title>Isolation and Genomics of Futiania mangrovii gen. nov., sp. nov., a Rare and Metabolically-versatile member in the Class Alphaproteobacteria.</title>
        <authorList>
            <person name="Liu L."/>
            <person name="Huang W.-C."/>
            <person name="Pan J."/>
            <person name="Li J."/>
            <person name="Huang Y."/>
            <person name="Du H."/>
            <person name="Liu Y."/>
            <person name="Li M."/>
        </authorList>
    </citation>
    <scope>NUCLEOTIDE SEQUENCE</scope>
    <source>
        <strain evidence="13">FT118</strain>
    </source>
</reference>
<gene>
    <name evidence="13" type="ORF">NJQ99_05750</name>
</gene>
<sequence length="485" mass="52608">MAKQTDIAAWLKTRLGRVDPARLRSLLGTTGLSGLFSGRAGEDERKAAGAKSVRKVPVDPWPTAAAGVLVVALGLGGFTAWAGTAQLAAGAIAQGMVTSATKRKTVKHLEGGIVAEIRVQEGDSVKAGDVLFTLEDTRARATMELLEAQVMAERAAEARLLAERDGADTLEIPLEVGEAAEAGNPRAQAAMASQMSLFSARNEQLGGQIDILESRIEQYEQQIEGTRAEQQAAEEQTRIIREELEGLQKLLAAGHTNRTRVLALERAVAELEGQRGSRIARISQAKVAIGEARIQMIQVREDYRRRVLEELRETQDRLVDLEQRLKSARDVYERLVIRAPIDGTVLRSAVNTVGGVVSPGEPLMDIAPAEDDLTIEARIRPTDIDIVHAGLPAQIRITAFDQRMTPPLDGTVVQVAPDIVTDQQTGVSYYVARIAVPDEELAGLQDAQLVAGMPAEIVVAAQERTALDYLLDPVRHILQRAFREM</sequence>
<dbReference type="GO" id="GO:0005886">
    <property type="term" value="C:plasma membrane"/>
    <property type="evidence" value="ECO:0007669"/>
    <property type="project" value="UniProtKB-SubCell"/>
</dbReference>
<feature type="domain" description="AprE-like long alpha-helical hairpin" evidence="11">
    <location>
        <begin position="139"/>
        <end position="331"/>
    </location>
</feature>
<keyword evidence="8" id="KW-0472">Membrane</keyword>
<keyword evidence="6" id="KW-0812">Transmembrane</keyword>
<comment type="subcellular location">
    <subcellularLocation>
        <location evidence="1 9">Cell inner membrane</location>
        <topology evidence="1 9">Single-pass membrane protein</topology>
    </subcellularLocation>
</comment>
<dbReference type="InterPro" id="IPR058781">
    <property type="entry name" value="HH_AprE-like"/>
</dbReference>
<name>A0A9J6PDU5_9PROT</name>
<comment type="caution">
    <text evidence="13">The sequence shown here is derived from an EMBL/GenBank/DDBJ whole genome shotgun (WGS) entry which is preliminary data.</text>
</comment>
<comment type="similarity">
    <text evidence="2 9">Belongs to the membrane fusion protein (MFP) (TC 8.A.1) family.</text>
</comment>
<dbReference type="GO" id="GO:0015031">
    <property type="term" value="P:protein transport"/>
    <property type="evidence" value="ECO:0007669"/>
    <property type="project" value="InterPro"/>
</dbReference>
<evidence type="ECO:0000256" key="9">
    <source>
        <dbReference type="RuleBase" id="RU365093"/>
    </source>
</evidence>
<dbReference type="PRINTS" id="PR01490">
    <property type="entry name" value="RTXTOXIND"/>
</dbReference>
<dbReference type="PANTHER" id="PTHR30386">
    <property type="entry name" value="MEMBRANE FUSION SUBUNIT OF EMRAB-TOLC MULTIDRUG EFFLUX PUMP"/>
    <property type="match status" value="1"/>
</dbReference>
<evidence type="ECO:0000259" key="11">
    <source>
        <dbReference type="Pfam" id="PF25994"/>
    </source>
</evidence>
<feature type="coiled-coil region" evidence="10">
    <location>
        <begin position="304"/>
        <end position="338"/>
    </location>
</feature>
<evidence type="ECO:0000256" key="5">
    <source>
        <dbReference type="ARBA" id="ARBA00022519"/>
    </source>
</evidence>
<evidence type="ECO:0000256" key="4">
    <source>
        <dbReference type="ARBA" id="ARBA00022475"/>
    </source>
</evidence>
<dbReference type="PANTHER" id="PTHR30386:SF17">
    <property type="entry name" value="ALKALINE PROTEASE SECRETION PROTEIN APRE"/>
    <property type="match status" value="1"/>
</dbReference>
<dbReference type="InterPro" id="IPR050739">
    <property type="entry name" value="MFP"/>
</dbReference>
<evidence type="ECO:0000256" key="10">
    <source>
        <dbReference type="SAM" id="Coils"/>
    </source>
</evidence>
<evidence type="ECO:0000256" key="1">
    <source>
        <dbReference type="ARBA" id="ARBA00004377"/>
    </source>
</evidence>
<dbReference type="InterPro" id="IPR010129">
    <property type="entry name" value="T1SS_HlyD"/>
</dbReference>
<dbReference type="NCBIfam" id="TIGR01843">
    <property type="entry name" value="type_I_hlyD"/>
    <property type="match status" value="1"/>
</dbReference>
<feature type="domain" description="AprE-like beta-barrel" evidence="12">
    <location>
        <begin position="373"/>
        <end position="460"/>
    </location>
</feature>
<dbReference type="AlphaFoldDB" id="A0A9J6PDU5"/>
<dbReference type="Proteomes" id="UP001055804">
    <property type="component" value="Unassembled WGS sequence"/>
</dbReference>
<evidence type="ECO:0000313" key="14">
    <source>
        <dbReference type="Proteomes" id="UP001055804"/>
    </source>
</evidence>
<keyword evidence="5 9" id="KW-0997">Cell inner membrane</keyword>
<dbReference type="SUPFAM" id="SSF111369">
    <property type="entry name" value="HlyD-like secretion proteins"/>
    <property type="match status" value="1"/>
</dbReference>
<evidence type="ECO:0000259" key="12">
    <source>
        <dbReference type="Pfam" id="PF26002"/>
    </source>
</evidence>
<dbReference type="Pfam" id="PF26002">
    <property type="entry name" value="Beta-barrel_AprE"/>
    <property type="match status" value="1"/>
</dbReference>
<keyword evidence="10" id="KW-0175">Coiled coil</keyword>
<keyword evidence="3 9" id="KW-0813">Transport</keyword>
<evidence type="ECO:0000256" key="6">
    <source>
        <dbReference type="ARBA" id="ARBA00022692"/>
    </source>
</evidence>
<evidence type="ECO:0000256" key="3">
    <source>
        <dbReference type="ARBA" id="ARBA00022448"/>
    </source>
</evidence>
<feature type="coiled-coil region" evidence="10">
    <location>
        <begin position="202"/>
        <end position="250"/>
    </location>
</feature>
<dbReference type="Gene3D" id="2.40.30.170">
    <property type="match status" value="1"/>
</dbReference>
<evidence type="ECO:0000313" key="13">
    <source>
        <dbReference type="EMBL" id="MCP1335907.1"/>
    </source>
</evidence>
<organism evidence="13 14">
    <name type="scientific">Futiania mangrovi</name>
    <dbReference type="NCBI Taxonomy" id="2959716"/>
    <lineage>
        <taxon>Bacteria</taxon>
        <taxon>Pseudomonadati</taxon>
        <taxon>Pseudomonadota</taxon>
        <taxon>Alphaproteobacteria</taxon>
        <taxon>Futianiales</taxon>
        <taxon>Futianiaceae</taxon>
        <taxon>Futiania</taxon>
    </lineage>
</organism>
<dbReference type="Gene3D" id="2.40.50.100">
    <property type="match status" value="2"/>
</dbReference>
<accession>A0A9J6PDU5</accession>